<feature type="region of interest" description="Disordered" evidence="6">
    <location>
        <begin position="326"/>
        <end position="374"/>
    </location>
</feature>
<evidence type="ECO:0000256" key="4">
    <source>
        <dbReference type="ARBA" id="ARBA00022845"/>
    </source>
</evidence>
<organism evidence="9 11">
    <name type="scientific">Drosophila arizonae</name>
    <name type="common">Fruit fly</name>
    <dbReference type="NCBI Taxonomy" id="7263"/>
    <lineage>
        <taxon>Eukaryota</taxon>
        <taxon>Metazoa</taxon>
        <taxon>Ecdysozoa</taxon>
        <taxon>Arthropoda</taxon>
        <taxon>Hexapoda</taxon>
        <taxon>Insecta</taxon>
        <taxon>Pterygota</taxon>
        <taxon>Neoptera</taxon>
        <taxon>Endopterygota</taxon>
        <taxon>Diptera</taxon>
        <taxon>Brachycera</taxon>
        <taxon>Muscomorpha</taxon>
        <taxon>Ephydroidea</taxon>
        <taxon>Drosophilidae</taxon>
        <taxon>Drosophila</taxon>
    </lineage>
</organism>
<evidence type="ECO:0000256" key="5">
    <source>
        <dbReference type="ARBA" id="ARBA00022917"/>
    </source>
</evidence>
<dbReference type="Proteomes" id="UP000694904">
    <property type="component" value="Chromosome 6"/>
</dbReference>
<reference evidence="9" key="1">
    <citation type="journal article" date="1997" name="Nucleic Acids Res.">
        <title>tRNAscan-SE: a program for improved detection of transfer RNA genes in genomic sequence.</title>
        <authorList>
            <person name="Lowe T.M."/>
            <person name="Eddy S.R."/>
        </authorList>
    </citation>
    <scope>NUCLEOTIDE SEQUENCE [LARGE SCALE GENOMIC DNA]</scope>
</reference>
<feature type="region of interest" description="Disordered" evidence="6">
    <location>
        <begin position="1068"/>
        <end position="1096"/>
    </location>
</feature>
<evidence type="ECO:0000256" key="3">
    <source>
        <dbReference type="ARBA" id="ARBA00022553"/>
    </source>
</evidence>
<feature type="compositionally biased region" description="Low complexity" evidence="6">
    <location>
        <begin position="1516"/>
        <end position="1525"/>
    </location>
</feature>
<feature type="compositionally biased region" description="Polar residues" evidence="6">
    <location>
        <begin position="1"/>
        <end position="12"/>
    </location>
</feature>
<dbReference type="SMART" id="SM00544">
    <property type="entry name" value="MA3"/>
    <property type="match status" value="1"/>
</dbReference>
<feature type="compositionally biased region" description="Polar residues" evidence="6">
    <location>
        <begin position="1412"/>
        <end position="1423"/>
    </location>
</feature>
<dbReference type="SUPFAM" id="SSF48371">
    <property type="entry name" value="ARM repeat"/>
    <property type="match status" value="3"/>
</dbReference>
<dbReference type="Gene3D" id="1.25.40.180">
    <property type="match status" value="3"/>
</dbReference>
<protein>
    <submittedName>
        <fullName evidence="10 11">Eukaryotic translation initiation factor 4 gamma 3 isoform X1</fullName>
    </submittedName>
</protein>
<evidence type="ECO:0000313" key="9">
    <source>
        <dbReference type="Proteomes" id="UP000694904"/>
    </source>
</evidence>
<feature type="compositionally biased region" description="Low complexity" evidence="6">
    <location>
        <begin position="36"/>
        <end position="56"/>
    </location>
</feature>
<dbReference type="GeneID" id="108617837"/>
<dbReference type="Pfam" id="PF21140">
    <property type="entry name" value="eIF4G1-like_eIF4E-bd"/>
    <property type="match status" value="1"/>
</dbReference>
<dbReference type="PANTHER" id="PTHR23253:SF78">
    <property type="entry name" value="EUKARYOTIC TRANSLATION INITIATION FACTOR 4G1, ISOFORM B-RELATED"/>
    <property type="match status" value="1"/>
</dbReference>
<dbReference type="InterPro" id="IPR003891">
    <property type="entry name" value="Initiation_fac_eIF4g_MI"/>
</dbReference>
<feature type="compositionally biased region" description="Polar residues" evidence="6">
    <location>
        <begin position="1072"/>
        <end position="1090"/>
    </location>
</feature>
<dbReference type="GO" id="GO:0003743">
    <property type="term" value="F:translation initiation factor activity"/>
    <property type="evidence" value="ECO:0007669"/>
    <property type="project" value="UniProtKB-KW"/>
</dbReference>
<dbReference type="CDD" id="cd11559">
    <property type="entry name" value="W2_eIF4G1_like"/>
    <property type="match status" value="1"/>
</dbReference>
<dbReference type="RefSeq" id="XP_017869136.1">
    <property type="nucleotide sequence ID" value="XM_018013647.1"/>
</dbReference>
<feature type="compositionally biased region" description="Low complexity" evidence="6">
    <location>
        <begin position="1597"/>
        <end position="1609"/>
    </location>
</feature>
<feature type="region of interest" description="Disordered" evidence="6">
    <location>
        <begin position="647"/>
        <end position="680"/>
    </location>
</feature>
<feature type="compositionally biased region" description="Polar residues" evidence="6">
    <location>
        <begin position="1461"/>
        <end position="1476"/>
    </location>
</feature>
<name>A0ABM1PPK1_DROAR</name>
<feature type="compositionally biased region" description="Polar residues" evidence="6">
    <location>
        <begin position="434"/>
        <end position="447"/>
    </location>
</feature>
<feature type="region of interest" description="Disordered" evidence="6">
    <location>
        <begin position="1382"/>
        <end position="1476"/>
    </location>
</feature>
<feature type="compositionally biased region" description="Polar residues" evidence="6">
    <location>
        <begin position="1526"/>
        <end position="1538"/>
    </location>
</feature>
<dbReference type="Pfam" id="PF02854">
    <property type="entry name" value="MIF4G"/>
    <property type="match status" value="1"/>
</dbReference>
<feature type="compositionally biased region" description="Low complexity" evidence="6">
    <location>
        <begin position="1382"/>
        <end position="1393"/>
    </location>
</feature>
<keyword evidence="4" id="KW-0810">Translation regulation</keyword>
<evidence type="ECO:0000256" key="2">
    <source>
        <dbReference type="ARBA" id="ARBA00022540"/>
    </source>
</evidence>
<dbReference type="InterPro" id="IPR049485">
    <property type="entry name" value="eIF4G1-like_eIF4E-bd"/>
</dbReference>
<feature type="compositionally biased region" description="Low complexity" evidence="6">
    <location>
        <begin position="670"/>
        <end position="680"/>
    </location>
</feature>
<feature type="compositionally biased region" description="Basic and acidic residues" evidence="6">
    <location>
        <begin position="839"/>
        <end position="850"/>
    </location>
</feature>
<feature type="domain" description="MI" evidence="8">
    <location>
        <begin position="1677"/>
        <end position="1806"/>
    </location>
</feature>
<dbReference type="InterPro" id="IPR003890">
    <property type="entry name" value="MIF4G-like_typ-3"/>
</dbReference>
<feature type="region of interest" description="Disordered" evidence="6">
    <location>
        <begin position="420"/>
        <end position="464"/>
    </location>
</feature>
<accession>A0ABM1PPK1</accession>
<dbReference type="Pfam" id="PF02847">
    <property type="entry name" value="MA3"/>
    <property type="match status" value="1"/>
</dbReference>
<gene>
    <name evidence="10 11" type="primary">LOC108617837</name>
</gene>
<feature type="region of interest" description="Disordered" evidence="6">
    <location>
        <begin position="1"/>
        <end position="56"/>
    </location>
</feature>
<evidence type="ECO:0000313" key="11">
    <source>
        <dbReference type="RefSeq" id="XP_017869137.1"/>
    </source>
</evidence>
<dbReference type="SMART" id="SM00515">
    <property type="entry name" value="eIF5C"/>
    <property type="match status" value="1"/>
</dbReference>
<keyword evidence="5" id="KW-0648">Protein biosynthesis</keyword>
<sequence>MQPSAPTLSTQADIAKAMQPQNMILPTNKKTKKYATQMSATKQQPQQQQHSTSQPQFQINKAYNVVSILKTAATTPTNAQQATAHMVHQTHLQQQQQQQQHQQQHQQQQHQQQQHQQQQQQQQKQSQQQQSYANVVNRPLTSVNAQQQQSTTVICSGGNIMAVNNCQLNLNSATIQQDLNTAAIYNLTGHRAAAAACGSNSGIIETKCRLLSDISNSSPVGPNNSQQQQQQQLTTVAGVGNNSNNGCSNNSSIINGSNQSIITLANSHGLTLGSSNNPSAYMHDKSLLGAVGVSVGVGINVSCIDNRKYDYKNNNLLSNSNFQQTSQEYVSTGNNSSGNSRSNQQSGIYRGPQAASNPPRGSGTGGGARAPHVHMPPMYPNMVLQNYPQYGQRQPAYPAPHLQYTHTPIPYYTYPYLSPLPQQQPPPHSRSGVAVNTNLGNTMQSVQPGGPNGPLAGPGGATPSQLQLLTGAVQPGANTVIGVGGTASGQVGVGVNVSVPPMVGVMSSNVTPQPVPVPQPSRRRHQHRLQIIDPTTKKNILDELDKSNASTESDYQEAGAAAAATAIASAAPSLTTSAVVAHPDASMCITQPDAGGICLPPSSVLIQGPEARPNIQYKLDQIPAQRQDIIVGQTPVVSAMSDAPSVEILPSSQKNKSKKIPIVPPKDASESSSSSAFSSFKVDDVSKTSVKSANDPNQHLQSDFVAQEEEEEQQHRQKSQKQPQQQQQESHPPFMAANTAEKQIVDIVEVGDSSDAAQQQQDNNEQGLTVIAVEVDSTAENVELSSTGTATSEVSVLSDNVSSMYITEPSLSTNLSETVADGQVEGEEAQRIVVPVETSSHESTPDETDRAQQMPDLEATPIGENVKEENERNETLTETISTNSLATAEDAKNVKDADIGKVVEPKKTDTSAAAEQQEAIADGVAMETSEVAASLINYNEGQWSPSNPSGKKQYDREQLLQLREAKASRIQPEVKNVSILPHPNLMPMFMRNSNNNNNNNNNKRVQSMVGMIGSSRNSESIGNNFGGKQASMSGVQSGGGGRSSMKGMIHVNLSLNQDVKLNETENAWRPRLQNNKHQQDSTSGSNSDGNKSIHEKDELVRKVRGILNKLTPERFDTLVEEIIKLKIDTPEKMDEVIVLVFEKAIDEPNFSVSYARLCHRLISEVKARDERMESGTKSNLQHFRNALLDKTEKEFTQNVSQGAAKERKLQPIIEKIKKCNDPNEKAELEALLEEEERKIRRRSGGTVRFIGELFKISMLTGKIIYSCIDTLLNPQSEDMLECLCKLLTTVGAKFEQTPVSAKEPGRCYSLENLIVRMQEIVSKTNKDGAKVSSRVRFMLQDVIDLRKNKWQSTRNEAPKTMGQIEKEAKNEQLSAQYMNYSSSISTTTSTSSPNGGGSGGAGKRDARFGDARSSSGYGGSHSQRGGDGVSSMRHQQSNSGTGSGSGAGGSGNGNHSNGNNDDNTWHVQTSKGSRSQAVDSIKLEGLNLQLHQNLDNKKMGGVNQFINWNNNAIKQSSTTPTTTPSNSFAPLSSLIDNKSSTDRDRSGGPRNKGSYHKGSIERDRYNDRGMHSRTGSSQGSRENSSSRVAQNAQNRGMMSSSMQKSASHSKYTQPAPASRLSNKSLGSSSLSSAGGIHKGIEQQQQQQQPNLSSGSISASTSASQLHSTTKGIAPPATFIVPTESDLKLFKSVLSDILEADFMVAECIQRISEVQRCGFLYYILNEYLHLAQVGKQNRTHLATAIAQLIQQNYISAEHFKLAYNEFFSTAADLMFDVPELWLYILQFTGPLIVKKLLSITDLWNKNSLDSSQLKMGKKFLHCFLTYCTREVGPSFTHSIWKKFNMRWSDYMPDNEVSDFIKSNRFEYVENILKTPVIEERDSHETHVQNVINHIEQLLKEGSTADEIIDYINGNIVVADKLFIRGLTETLCKFAIVYKDNSYKLDPELFQKFCIPVFQRFIASNEDLQLECLYGVQLLVHSWEQPRGLLSELFGELYDGFVIQKESLYKWRDSKDHSAGKGVAVKSVNPFLNSLFNDEAN</sequence>
<evidence type="ECO:0000256" key="1">
    <source>
        <dbReference type="ARBA" id="ARBA00005775"/>
    </source>
</evidence>
<feature type="compositionally biased region" description="Low complexity" evidence="6">
    <location>
        <begin position="331"/>
        <end position="347"/>
    </location>
</feature>
<feature type="region of interest" description="Disordered" evidence="6">
    <location>
        <begin position="836"/>
        <end position="879"/>
    </location>
</feature>
<feature type="compositionally biased region" description="Basic and acidic residues" evidence="6">
    <location>
        <begin position="865"/>
        <end position="875"/>
    </location>
</feature>
<feature type="region of interest" description="Disordered" evidence="6">
    <location>
        <begin position="77"/>
        <end position="133"/>
    </location>
</feature>
<keyword evidence="9" id="KW-1185">Reference proteome</keyword>
<evidence type="ECO:0000259" key="8">
    <source>
        <dbReference type="PROSITE" id="PS51366"/>
    </source>
</evidence>
<dbReference type="SMART" id="SM00543">
    <property type="entry name" value="MIF4G"/>
    <property type="match status" value="1"/>
</dbReference>
<evidence type="ECO:0000256" key="6">
    <source>
        <dbReference type="SAM" id="MobiDB-lite"/>
    </source>
</evidence>
<evidence type="ECO:0000259" key="7">
    <source>
        <dbReference type="PROSITE" id="PS51363"/>
    </source>
</evidence>
<feature type="compositionally biased region" description="Gly residues" evidence="6">
    <location>
        <begin position="1441"/>
        <end position="1452"/>
    </location>
</feature>
<feature type="compositionally biased region" description="Low complexity" evidence="6">
    <location>
        <begin position="1642"/>
        <end position="1668"/>
    </location>
</feature>
<feature type="compositionally biased region" description="Low complexity" evidence="6">
    <location>
        <begin position="77"/>
        <end position="130"/>
    </location>
</feature>
<feature type="region of interest" description="Disordered" evidence="6">
    <location>
        <begin position="1516"/>
        <end position="1668"/>
    </location>
</feature>
<feature type="compositionally biased region" description="Low complexity" evidence="6">
    <location>
        <begin position="1575"/>
        <end position="1587"/>
    </location>
</feature>
<feature type="compositionally biased region" description="Basic and acidic residues" evidence="6">
    <location>
        <begin position="1558"/>
        <end position="1570"/>
    </location>
</feature>
<dbReference type="PROSITE" id="PS51366">
    <property type="entry name" value="MI"/>
    <property type="match status" value="1"/>
</dbReference>
<feature type="domain" description="W2" evidence="7">
    <location>
        <begin position="1879"/>
        <end position="2039"/>
    </location>
</feature>
<comment type="similarity">
    <text evidence="1">Belongs to the eukaryotic initiation factor 4G family.</text>
</comment>
<keyword evidence="2 10" id="KW-0396">Initiation factor</keyword>
<dbReference type="InterPro" id="IPR016024">
    <property type="entry name" value="ARM-type_fold"/>
</dbReference>
<evidence type="ECO:0000313" key="10">
    <source>
        <dbReference type="RefSeq" id="XP_017869136.1"/>
    </source>
</evidence>
<feature type="region of interest" description="Disordered" evidence="6">
    <location>
        <begin position="706"/>
        <end position="732"/>
    </location>
</feature>
<feature type="compositionally biased region" description="Low complexity" evidence="6">
    <location>
        <begin position="1618"/>
        <end position="1635"/>
    </location>
</feature>
<dbReference type="PROSITE" id="PS51363">
    <property type="entry name" value="W2"/>
    <property type="match status" value="1"/>
</dbReference>
<dbReference type="PANTHER" id="PTHR23253">
    <property type="entry name" value="EUKARYOTIC TRANSLATION INITIATION FACTOR 4 GAMMA"/>
    <property type="match status" value="1"/>
</dbReference>
<feature type="compositionally biased region" description="Gly residues" evidence="6">
    <location>
        <begin position="450"/>
        <end position="460"/>
    </location>
</feature>
<feature type="compositionally biased region" description="Low complexity" evidence="6">
    <location>
        <begin position="720"/>
        <end position="732"/>
    </location>
</feature>
<keyword evidence="3" id="KW-0597">Phosphoprotein</keyword>
<proteinExistence type="inferred from homology"/>
<reference evidence="10 11" key="3">
    <citation type="submission" date="2025-05" db="UniProtKB">
        <authorList>
            <consortium name="RefSeq"/>
        </authorList>
    </citation>
    <scope>IDENTIFICATION</scope>
    <source>
        <tissue evidence="10 11">Whole organism</tissue>
    </source>
</reference>
<dbReference type="InterPro" id="IPR003307">
    <property type="entry name" value="W2_domain"/>
</dbReference>
<dbReference type="RefSeq" id="XP_017869137.1">
    <property type="nucleotide sequence ID" value="XM_018013648.1"/>
</dbReference>
<reference evidence="9" key="2">
    <citation type="journal article" date="2016" name="G3 (Bethesda)">
        <title>Genome Evolution in Three Species of Cactophilic Drosophila.</title>
        <authorList>
            <person name="Sanchez-Flores A."/>
            <person name="Penazola F."/>
            <person name="Carpinteyro-Ponce J."/>
            <person name="Nazario-Yepiz N."/>
            <person name="Abreu-Goodger C."/>
            <person name="Machado C.A."/>
            <person name="Markow T.A."/>
        </authorList>
    </citation>
    <scope>NUCLEOTIDE SEQUENCE [LARGE SCALE GENOMIC DNA]</scope>
</reference>